<dbReference type="Proteomes" id="UP000176741">
    <property type="component" value="Unassembled WGS sequence"/>
</dbReference>
<sequence length="73" mass="8210">MKDKLFIAFASPVNLKTSFGFIKSEVKKNSLPLDPFWTPGISAIETLGDALTIKEFGKLEKRVTRLERLSPKN</sequence>
<name>A0A1F7XW02_9BACT</name>
<protein>
    <submittedName>
        <fullName evidence="1">Uncharacterized protein</fullName>
    </submittedName>
</protein>
<evidence type="ECO:0000313" key="1">
    <source>
        <dbReference type="EMBL" id="OGM19140.1"/>
    </source>
</evidence>
<evidence type="ECO:0000313" key="2">
    <source>
        <dbReference type="Proteomes" id="UP000176741"/>
    </source>
</evidence>
<comment type="caution">
    <text evidence="1">The sequence shown here is derived from an EMBL/GenBank/DDBJ whole genome shotgun (WGS) entry which is preliminary data.</text>
</comment>
<proteinExistence type="predicted"/>
<reference evidence="1 2" key="1">
    <citation type="journal article" date="2016" name="Nat. Commun.">
        <title>Thousands of microbial genomes shed light on interconnected biogeochemical processes in an aquifer system.</title>
        <authorList>
            <person name="Anantharaman K."/>
            <person name="Brown C.T."/>
            <person name="Hug L.A."/>
            <person name="Sharon I."/>
            <person name="Castelle C.J."/>
            <person name="Probst A.J."/>
            <person name="Thomas B.C."/>
            <person name="Singh A."/>
            <person name="Wilkins M.J."/>
            <person name="Karaoz U."/>
            <person name="Brodie E.L."/>
            <person name="Williams K.H."/>
            <person name="Hubbard S.S."/>
            <person name="Banfield J.F."/>
        </authorList>
    </citation>
    <scope>NUCLEOTIDE SEQUENCE [LARGE SCALE GENOMIC DNA]</scope>
</reference>
<dbReference type="AlphaFoldDB" id="A0A1F7XW02"/>
<dbReference type="EMBL" id="MGGD01000080">
    <property type="protein sequence ID" value="OGM19140.1"/>
    <property type="molecule type" value="Genomic_DNA"/>
</dbReference>
<gene>
    <name evidence="1" type="ORF">A2771_01395</name>
</gene>
<accession>A0A1F7XW02</accession>
<organism evidence="1 2">
    <name type="scientific">Candidatus Woesebacteria bacterium RIFCSPHIGHO2_01_FULL_38_26b</name>
    <dbReference type="NCBI Taxonomy" id="1802491"/>
    <lineage>
        <taxon>Bacteria</taxon>
        <taxon>Candidatus Woeseibacteriota</taxon>
    </lineage>
</organism>